<dbReference type="SMART" id="SM00283">
    <property type="entry name" value="MA"/>
    <property type="match status" value="1"/>
</dbReference>
<evidence type="ECO:0000313" key="5">
    <source>
        <dbReference type="EMBL" id="ABB43564.1"/>
    </source>
</evidence>
<evidence type="ECO:0000256" key="1">
    <source>
        <dbReference type="ARBA" id="ARBA00023224"/>
    </source>
</evidence>
<accession>Q30TW7</accession>
<sequence>MFFSKNSDKNRTKELEDEISSLKESLAFYKEIAKFSQEEMLIVFAADGSTLFQNEKALSQIKDSSALYKELQKSSSTISLNDCSGKVVSKKTDDNSAYMYRITKTDMRDTRESDILTLHQKAITAALTDTQKTFSQMLEELKVMKSESVEVANDSKDGLFLIQQSAQAMDKLSQNTQLNITGMDSLNQRSGEISTVITLIQDIADQTNLLALNAAIEAARAGEHGRGFAVVADEVRKLAEKTQSATKDISLVVKAMQQETNEAQTNTNEVNNIVIDTKVKIEDVSLKIKSFEENASRSQYEVEHISDKIFASLAKIDHVIYKHNVYALIFGEENNFKSTSHTECRLGKWYSSGIGKDNFSKMPSYAKLETPHAIVHEQANLLASECGEDKVVCSKEIIEKRIHAIERASDDVFKYLDALVEEKAKEMMHLAAKTLFKTGEKK</sequence>
<dbReference type="GO" id="GO:0007165">
    <property type="term" value="P:signal transduction"/>
    <property type="evidence" value="ECO:0007669"/>
    <property type="project" value="UniProtKB-KW"/>
</dbReference>
<dbReference type="PANTHER" id="PTHR32089:SF112">
    <property type="entry name" value="LYSOZYME-LIKE PROTEIN-RELATED"/>
    <property type="match status" value="1"/>
</dbReference>
<evidence type="ECO:0000313" key="6">
    <source>
        <dbReference type="Proteomes" id="UP000002714"/>
    </source>
</evidence>
<name>Q30TW7_SULDN</name>
<organism evidence="5 6">
    <name type="scientific">Sulfurimonas denitrificans (strain ATCC 33889 / DSM 1251)</name>
    <name type="common">Thiomicrospira denitrificans (strain ATCC 33889 / DSM 1251)</name>
    <dbReference type="NCBI Taxonomy" id="326298"/>
    <lineage>
        <taxon>Bacteria</taxon>
        <taxon>Pseudomonadati</taxon>
        <taxon>Campylobacterota</taxon>
        <taxon>Epsilonproteobacteria</taxon>
        <taxon>Campylobacterales</taxon>
        <taxon>Sulfurimonadaceae</taxon>
        <taxon>Sulfurimonas</taxon>
    </lineage>
</organism>
<dbReference type="Gene3D" id="1.20.120.30">
    <property type="entry name" value="Aspartate receptor, ligand-binding domain"/>
    <property type="match status" value="1"/>
</dbReference>
<reference evidence="5 6" key="1">
    <citation type="journal article" date="2008" name="Appl. Environ. Microbiol.">
        <title>Genome of the epsilonproteobacterial chemolithoautotroph Sulfurimonas denitrificans.</title>
        <authorList>
            <person name="Sievert S.M."/>
            <person name="Scott K.M."/>
            <person name="Klotz M.G."/>
            <person name="Chain P.S.G."/>
            <person name="Hauser L.J."/>
            <person name="Hemp J."/>
            <person name="Huegler M."/>
            <person name="Land M."/>
            <person name="Lapidus A."/>
            <person name="Larimer F.W."/>
            <person name="Lucas S."/>
            <person name="Malfatti S.A."/>
            <person name="Meyer F."/>
            <person name="Paulsen I.T."/>
            <person name="Ren Q."/>
            <person name="Simon J."/>
            <person name="Bailey K."/>
            <person name="Diaz E."/>
            <person name="Fitzpatrick K.A."/>
            <person name="Glover B."/>
            <person name="Gwatney N."/>
            <person name="Korajkic A."/>
            <person name="Long A."/>
            <person name="Mobberley J.M."/>
            <person name="Pantry S.N."/>
            <person name="Pazder G."/>
            <person name="Peterson S."/>
            <person name="Quintanilla J.D."/>
            <person name="Sprinkle R."/>
            <person name="Stephens J."/>
            <person name="Thomas P."/>
            <person name="Vaughn R."/>
            <person name="Weber M.J."/>
            <person name="Wooten L.L."/>
        </authorList>
    </citation>
    <scope>NUCLEOTIDE SEQUENCE [LARGE SCALE GENOMIC DNA]</scope>
    <source>
        <strain evidence="6">ATCC 33889 / DSM 1251</strain>
    </source>
</reference>
<keyword evidence="6" id="KW-1185">Reference proteome</keyword>
<dbReference type="SUPFAM" id="SSF58104">
    <property type="entry name" value="Methyl-accepting chemotaxis protein (MCP) signaling domain"/>
    <property type="match status" value="1"/>
</dbReference>
<dbReference type="eggNOG" id="COG0840">
    <property type="taxonomic scope" value="Bacteria"/>
</dbReference>
<dbReference type="PROSITE" id="PS50111">
    <property type="entry name" value="CHEMOTAXIS_TRANSDUC_2"/>
    <property type="match status" value="1"/>
</dbReference>
<dbReference type="STRING" id="326298.Suden_0283"/>
<dbReference type="PANTHER" id="PTHR32089">
    <property type="entry name" value="METHYL-ACCEPTING CHEMOTAXIS PROTEIN MCPB"/>
    <property type="match status" value="1"/>
</dbReference>
<dbReference type="Pfam" id="PF13682">
    <property type="entry name" value="CZB"/>
    <property type="match status" value="1"/>
</dbReference>
<evidence type="ECO:0000256" key="3">
    <source>
        <dbReference type="SAM" id="Coils"/>
    </source>
</evidence>
<keyword evidence="1 2" id="KW-0807">Transducer</keyword>
<dbReference type="HOGENOM" id="CLU_000445_21_0_7"/>
<feature type="coiled-coil region" evidence="3">
    <location>
        <begin position="5"/>
        <end position="32"/>
    </location>
</feature>
<evidence type="ECO:0000259" key="4">
    <source>
        <dbReference type="PROSITE" id="PS50111"/>
    </source>
</evidence>
<dbReference type="InterPro" id="IPR025991">
    <property type="entry name" value="Chemoreceptor_zinc-bind_dom"/>
</dbReference>
<dbReference type="AlphaFoldDB" id="Q30TW7"/>
<dbReference type="Proteomes" id="UP000002714">
    <property type="component" value="Chromosome"/>
</dbReference>
<dbReference type="OrthoDB" id="9765597at2"/>
<dbReference type="Pfam" id="PF00015">
    <property type="entry name" value="MCPsignal"/>
    <property type="match status" value="1"/>
</dbReference>
<dbReference type="GO" id="GO:0016020">
    <property type="term" value="C:membrane"/>
    <property type="evidence" value="ECO:0007669"/>
    <property type="project" value="InterPro"/>
</dbReference>
<dbReference type="Gene3D" id="6.10.250.3200">
    <property type="match status" value="1"/>
</dbReference>
<keyword evidence="3" id="KW-0175">Coiled coil</keyword>
<dbReference type="RefSeq" id="WP_011371919.1">
    <property type="nucleotide sequence ID" value="NC_007575.1"/>
</dbReference>
<protein>
    <submittedName>
        <fullName evidence="5">Methyl-accepting chemotaxis sensory transducer</fullName>
    </submittedName>
</protein>
<dbReference type="EMBL" id="CP000153">
    <property type="protein sequence ID" value="ABB43564.1"/>
    <property type="molecule type" value="Genomic_DNA"/>
</dbReference>
<evidence type="ECO:0000256" key="2">
    <source>
        <dbReference type="PROSITE-ProRule" id="PRU00284"/>
    </source>
</evidence>
<gene>
    <name evidence="5" type="ordered locus">Suden_0283</name>
</gene>
<dbReference type="KEGG" id="tdn:Suden_0283"/>
<feature type="domain" description="Methyl-accepting transducer" evidence="4">
    <location>
        <begin position="124"/>
        <end position="306"/>
    </location>
</feature>
<proteinExistence type="predicted"/>
<dbReference type="InterPro" id="IPR004089">
    <property type="entry name" value="MCPsignal_dom"/>
</dbReference>